<keyword evidence="10" id="KW-1185">Reference proteome</keyword>
<dbReference type="PANTHER" id="PTHR34229:SF1">
    <property type="entry name" value="METAL TRANSPORT PROTEIN HI_1621-RELATED"/>
    <property type="match status" value="1"/>
</dbReference>
<dbReference type="OrthoDB" id="5395048at2"/>
<dbReference type="PANTHER" id="PTHR34229">
    <property type="entry name" value="METAL TRANSPORT PROTEIN HI_1621-RELATED"/>
    <property type="match status" value="1"/>
</dbReference>
<dbReference type="KEGG" id="cni:Calni_0441"/>
<dbReference type="eggNOG" id="COG0310">
    <property type="taxonomic scope" value="Bacteria"/>
</dbReference>
<dbReference type="Pfam" id="PF13190">
    <property type="entry name" value="PDGLE"/>
    <property type="match status" value="1"/>
</dbReference>
<dbReference type="AlphaFoldDB" id="E4TEU8"/>
<dbReference type="Gene3D" id="1.10.1760.20">
    <property type="match status" value="1"/>
</dbReference>
<dbReference type="InterPro" id="IPR002751">
    <property type="entry name" value="CbiM/NikMN"/>
</dbReference>
<keyword evidence="4 7" id="KW-0812">Transmembrane</keyword>
<evidence type="ECO:0000256" key="4">
    <source>
        <dbReference type="ARBA" id="ARBA00022692"/>
    </source>
</evidence>
<feature type="transmembrane region" description="Helical" evidence="7">
    <location>
        <begin position="104"/>
        <end position="126"/>
    </location>
</feature>
<evidence type="ECO:0000256" key="5">
    <source>
        <dbReference type="ARBA" id="ARBA00022989"/>
    </source>
</evidence>
<evidence type="ECO:0000256" key="2">
    <source>
        <dbReference type="ARBA" id="ARBA00022448"/>
    </source>
</evidence>
<dbReference type="InterPro" id="IPR025937">
    <property type="entry name" value="PDGLE_dom"/>
</dbReference>
<name>E4TEU8_CALNY</name>
<keyword evidence="2" id="KW-0813">Transport</keyword>
<dbReference type="GO" id="GO:0000041">
    <property type="term" value="P:transition metal ion transport"/>
    <property type="evidence" value="ECO:0007669"/>
    <property type="project" value="InterPro"/>
</dbReference>
<evidence type="ECO:0000259" key="8">
    <source>
        <dbReference type="Pfam" id="PF13190"/>
    </source>
</evidence>
<dbReference type="HOGENOM" id="CLU_052508_0_1_0"/>
<dbReference type="Proteomes" id="UP000007039">
    <property type="component" value="Chromosome"/>
</dbReference>
<dbReference type="GO" id="GO:0005886">
    <property type="term" value="C:plasma membrane"/>
    <property type="evidence" value="ECO:0007669"/>
    <property type="project" value="UniProtKB-SubCell"/>
</dbReference>
<keyword evidence="5 7" id="KW-1133">Transmembrane helix</keyword>
<evidence type="ECO:0000256" key="1">
    <source>
        <dbReference type="ARBA" id="ARBA00004651"/>
    </source>
</evidence>
<feature type="transmembrane region" description="Helical" evidence="7">
    <location>
        <begin position="72"/>
        <end position="98"/>
    </location>
</feature>
<keyword evidence="3" id="KW-1003">Cell membrane</keyword>
<feature type="transmembrane region" description="Helical" evidence="7">
    <location>
        <begin position="286"/>
        <end position="309"/>
    </location>
</feature>
<dbReference type="STRING" id="768670.Calni_0441"/>
<proteinExistence type="predicted"/>
<dbReference type="Pfam" id="PF01891">
    <property type="entry name" value="CbiM"/>
    <property type="match status" value="1"/>
</dbReference>
<organism evidence="9 10">
    <name type="scientific">Calditerrivibrio nitroreducens (strain DSM 19672 / NBRC 101217 / Yu37-1)</name>
    <dbReference type="NCBI Taxonomy" id="768670"/>
    <lineage>
        <taxon>Bacteria</taxon>
        <taxon>Pseudomonadati</taxon>
        <taxon>Deferribacterota</taxon>
        <taxon>Deferribacteres</taxon>
        <taxon>Deferribacterales</taxon>
        <taxon>Calditerrivibrionaceae</taxon>
    </lineage>
</organism>
<evidence type="ECO:0000313" key="10">
    <source>
        <dbReference type="Proteomes" id="UP000007039"/>
    </source>
</evidence>
<evidence type="ECO:0000256" key="7">
    <source>
        <dbReference type="SAM" id="Phobius"/>
    </source>
</evidence>
<evidence type="ECO:0000256" key="3">
    <source>
        <dbReference type="ARBA" id="ARBA00022475"/>
    </source>
</evidence>
<feature type="domain" description="PDGLE" evidence="8">
    <location>
        <begin position="213"/>
        <end position="312"/>
    </location>
</feature>
<accession>E4TEU8</accession>
<keyword evidence="6 7" id="KW-0472">Membrane</keyword>
<feature type="transmembrane region" description="Helical" evidence="7">
    <location>
        <begin position="138"/>
        <end position="160"/>
    </location>
</feature>
<gene>
    <name evidence="9" type="ordered locus">Calni_0441</name>
</gene>
<feature type="transmembrane region" description="Helical" evidence="7">
    <location>
        <begin position="40"/>
        <end position="60"/>
    </location>
</feature>
<comment type="subcellular location">
    <subcellularLocation>
        <location evidence="1">Cell membrane</location>
        <topology evidence="1">Multi-pass membrane protein</topology>
    </subcellularLocation>
</comment>
<feature type="transmembrane region" description="Helical" evidence="7">
    <location>
        <begin position="172"/>
        <end position="194"/>
    </location>
</feature>
<evidence type="ECO:0000313" key="9">
    <source>
        <dbReference type="EMBL" id="ADR18354.1"/>
    </source>
</evidence>
<reference key="1">
    <citation type="submission" date="2010-11" db="EMBL/GenBank/DDBJ databases">
        <title>The complete genome of chromosome of Calditerrivibrio nitroreducens DSM 19672.</title>
        <authorList>
            <consortium name="US DOE Joint Genome Institute (JGI-PGF)"/>
            <person name="Lucas S."/>
            <person name="Copeland A."/>
            <person name="Lapidus A."/>
            <person name="Bruce D."/>
            <person name="Goodwin L."/>
            <person name="Pitluck S."/>
            <person name="Kyrpides N."/>
            <person name="Mavromatis K."/>
            <person name="Ivanova N."/>
            <person name="Mikhailova N."/>
            <person name="Zeytun A."/>
            <person name="Brettin T."/>
            <person name="Detter J.C."/>
            <person name="Tapia R."/>
            <person name="Han C."/>
            <person name="Land M."/>
            <person name="Hauser L."/>
            <person name="Markowitz V."/>
            <person name="Cheng J.-F."/>
            <person name="Hugenholtz P."/>
            <person name="Woyke T."/>
            <person name="Wu D."/>
            <person name="Spring S."/>
            <person name="Schroeder M."/>
            <person name="Brambilla E."/>
            <person name="Klenk H.-P."/>
            <person name="Eisen J.A."/>
        </authorList>
    </citation>
    <scope>NUCLEOTIDE SEQUENCE [LARGE SCALE GENOMIC DNA]</scope>
    <source>
        <strain>DSM 19672</strain>
    </source>
</reference>
<feature type="transmembrane region" description="Helical" evidence="7">
    <location>
        <begin position="7"/>
        <end position="28"/>
    </location>
</feature>
<feature type="transmembrane region" description="Helical" evidence="7">
    <location>
        <begin position="214"/>
        <end position="232"/>
    </location>
</feature>
<dbReference type="EMBL" id="CP002347">
    <property type="protein sequence ID" value="ADR18354.1"/>
    <property type="molecule type" value="Genomic_DNA"/>
</dbReference>
<sequence>MHMSDALISVPTGVTFWAVSIGTMAYSVKKLRKEEKEKTIPLMGVMAAFVFALQMVNFSIPGTGSSGHFAGGFLLSIILGPYLAFLSMASVLIVQALFFADGGILALGCNIFNLGFVPSFVVYPLIDSLFKNKLTNFAIWLGAALSLIIGAISVALQTAVSGIAELPFSRLLYLMVFIHLLISIVEGLITVGAYNIIHKIYPSEDYSGDKLKPVVPIFVITIMIASIFSLFASEKPDGLEWSVFKIIGEEKEPTSLIASVHHFLGTIQEKISFLPDYNFHNNQSNLGTSISGIIGSIITIIFAAILGILTNRKTDR</sequence>
<protein>
    <submittedName>
        <fullName evidence="9">Cobalamin (Vitamin B12) biosynthesis CbiM protein</fullName>
    </submittedName>
</protein>
<evidence type="ECO:0000256" key="6">
    <source>
        <dbReference type="ARBA" id="ARBA00023136"/>
    </source>
</evidence>
<reference evidence="9 10" key="2">
    <citation type="journal article" date="2011" name="Stand. Genomic Sci.">
        <title>Complete genome sequence of Calditerrivibrio nitroreducens type strain (Yu37-1).</title>
        <authorList>
            <person name="Pitluck S."/>
            <person name="Sikorski J."/>
            <person name="Zeytun A."/>
            <person name="Lapidus A."/>
            <person name="Nolan M."/>
            <person name="Lucas S."/>
            <person name="Hammon N."/>
            <person name="Deshpande S."/>
            <person name="Cheng J.F."/>
            <person name="Tapia R."/>
            <person name="Han C."/>
            <person name="Goodwin L."/>
            <person name="Liolios K."/>
            <person name="Pagani I."/>
            <person name="Ivanova N."/>
            <person name="Mavromatis K."/>
            <person name="Pati A."/>
            <person name="Chen A."/>
            <person name="Palaniappan K."/>
            <person name="Hauser L."/>
            <person name="Chang Y.J."/>
            <person name="Jeffries C.D."/>
            <person name="Detter J.C."/>
            <person name="Brambilla E."/>
            <person name="Djao O.D."/>
            <person name="Rohde M."/>
            <person name="Spring S."/>
            <person name="Goker M."/>
            <person name="Woyke T."/>
            <person name="Bristow J."/>
            <person name="Eisen J.A."/>
            <person name="Markowitz V."/>
            <person name="Hugenholtz P."/>
            <person name="Kyrpides N.C."/>
            <person name="Klenk H.P."/>
            <person name="Land M."/>
        </authorList>
    </citation>
    <scope>NUCLEOTIDE SEQUENCE [LARGE SCALE GENOMIC DNA]</scope>
    <source>
        <strain evidence="10">DSM 19672 / NBRC 101217 / Yu37-1</strain>
    </source>
</reference>